<dbReference type="AlphaFoldDB" id="A0A6C0C7T2"/>
<evidence type="ECO:0000256" key="1">
    <source>
        <dbReference type="SAM" id="MobiDB-lite"/>
    </source>
</evidence>
<sequence length="101" mass="11725">MPQGPVYDLARFLRDNNSILNNHPDMKRHVNNCHNDLKIQLVDLKLLKTPKQKGVDKVADAFLNDEDYLNVSGSKKKKSKVKKKSLKRKNGKKSKKRSRKR</sequence>
<proteinExistence type="predicted"/>
<protein>
    <submittedName>
        <fullName evidence="2">Uncharacterized protein</fullName>
    </submittedName>
</protein>
<organism evidence="2">
    <name type="scientific">viral metagenome</name>
    <dbReference type="NCBI Taxonomy" id="1070528"/>
    <lineage>
        <taxon>unclassified sequences</taxon>
        <taxon>metagenomes</taxon>
        <taxon>organismal metagenomes</taxon>
    </lineage>
</organism>
<name>A0A6C0C7T2_9ZZZZ</name>
<feature type="compositionally biased region" description="Basic residues" evidence="1">
    <location>
        <begin position="74"/>
        <end position="101"/>
    </location>
</feature>
<reference evidence="2" key="1">
    <citation type="journal article" date="2020" name="Nature">
        <title>Giant virus diversity and host interactions through global metagenomics.</title>
        <authorList>
            <person name="Schulz F."/>
            <person name="Roux S."/>
            <person name="Paez-Espino D."/>
            <person name="Jungbluth S."/>
            <person name="Walsh D.A."/>
            <person name="Denef V.J."/>
            <person name="McMahon K.D."/>
            <person name="Konstantinidis K.T."/>
            <person name="Eloe-Fadrosh E.A."/>
            <person name="Kyrpides N.C."/>
            <person name="Woyke T."/>
        </authorList>
    </citation>
    <scope>NUCLEOTIDE SEQUENCE</scope>
    <source>
        <strain evidence="2">GVMAG-M-3300020187-37</strain>
    </source>
</reference>
<evidence type="ECO:0000313" key="2">
    <source>
        <dbReference type="EMBL" id="QHS99698.1"/>
    </source>
</evidence>
<dbReference type="EMBL" id="MN739346">
    <property type="protein sequence ID" value="QHS99698.1"/>
    <property type="molecule type" value="Genomic_DNA"/>
</dbReference>
<feature type="region of interest" description="Disordered" evidence="1">
    <location>
        <begin position="72"/>
        <end position="101"/>
    </location>
</feature>
<accession>A0A6C0C7T2</accession>